<keyword evidence="3" id="KW-0812">Transmembrane</keyword>
<dbReference type="InterPro" id="IPR021765">
    <property type="entry name" value="UstYa-like"/>
</dbReference>
<dbReference type="PANTHER" id="PTHR33365">
    <property type="entry name" value="YALI0B05434P"/>
    <property type="match status" value="1"/>
</dbReference>
<feature type="transmembrane region" description="Helical" evidence="3">
    <location>
        <begin position="41"/>
        <end position="62"/>
    </location>
</feature>
<evidence type="ECO:0000256" key="1">
    <source>
        <dbReference type="ARBA" id="ARBA00004685"/>
    </source>
</evidence>
<comment type="caution">
    <text evidence="4">The sequence shown here is derived from an EMBL/GenBank/DDBJ whole genome shotgun (WGS) entry which is preliminary data.</text>
</comment>
<dbReference type="AlphaFoldDB" id="A0A9P4M2K3"/>
<dbReference type="GO" id="GO:0043386">
    <property type="term" value="P:mycotoxin biosynthetic process"/>
    <property type="evidence" value="ECO:0007669"/>
    <property type="project" value="InterPro"/>
</dbReference>
<dbReference type="Pfam" id="PF11807">
    <property type="entry name" value="UstYa"/>
    <property type="match status" value="1"/>
</dbReference>
<evidence type="ECO:0000313" key="5">
    <source>
        <dbReference type="Proteomes" id="UP000799772"/>
    </source>
</evidence>
<dbReference type="PANTHER" id="PTHR33365:SF4">
    <property type="entry name" value="CYCLOCHLOROTINE BIOSYNTHESIS PROTEIN O"/>
    <property type="match status" value="1"/>
</dbReference>
<proteinExistence type="inferred from homology"/>
<accession>A0A9P4M2K3</accession>
<protein>
    <recommendedName>
        <fullName evidence="6">Cyclochlorotine biosynthesis protein O</fullName>
    </recommendedName>
</protein>
<sequence>MFSKKTVTKFDDEGTPFLDEDGSLVKRGDVKSKRIKLTFQVLFYLLLTLNVCGFITLKLHYWDWSWWNPQTPSDKFFPEFQFQQKLPDFNREEAQKTQQGYRALLVENGENIGLPAGWPKTQKTGLDGEEYGVAVLHQMHCLVLLRRNLNYLRATSGHISDEWRNHSDMLPDDIGNIAAGHIDHFVDFIYQSVRCSADLTLLPASVENGKLANDLDAYGGEYKCRNWDAVTKFFLQHSADPWHQDG</sequence>
<comment type="similarity">
    <text evidence="2">Belongs to the ustYa family.</text>
</comment>
<gene>
    <name evidence="4" type="ORF">NA57DRAFT_78554</name>
</gene>
<reference evidence="4" key="1">
    <citation type="journal article" date="2020" name="Stud. Mycol.">
        <title>101 Dothideomycetes genomes: a test case for predicting lifestyles and emergence of pathogens.</title>
        <authorList>
            <person name="Haridas S."/>
            <person name="Albert R."/>
            <person name="Binder M."/>
            <person name="Bloem J."/>
            <person name="Labutti K."/>
            <person name="Salamov A."/>
            <person name="Andreopoulos B."/>
            <person name="Baker S."/>
            <person name="Barry K."/>
            <person name="Bills G."/>
            <person name="Bluhm B."/>
            <person name="Cannon C."/>
            <person name="Castanera R."/>
            <person name="Culley D."/>
            <person name="Daum C."/>
            <person name="Ezra D."/>
            <person name="Gonzalez J."/>
            <person name="Henrissat B."/>
            <person name="Kuo A."/>
            <person name="Liang C."/>
            <person name="Lipzen A."/>
            <person name="Lutzoni F."/>
            <person name="Magnuson J."/>
            <person name="Mondo S."/>
            <person name="Nolan M."/>
            <person name="Ohm R."/>
            <person name="Pangilinan J."/>
            <person name="Park H.-J."/>
            <person name="Ramirez L."/>
            <person name="Alfaro M."/>
            <person name="Sun H."/>
            <person name="Tritt A."/>
            <person name="Yoshinaga Y."/>
            <person name="Zwiers L.-H."/>
            <person name="Turgeon B."/>
            <person name="Goodwin S."/>
            <person name="Spatafora J."/>
            <person name="Crous P."/>
            <person name="Grigoriev I."/>
        </authorList>
    </citation>
    <scope>NUCLEOTIDE SEQUENCE</scope>
    <source>
        <strain evidence="4">CBS 133067</strain>
    </source>
</reference>
<organism evidence="4 5">
    <name type="scientific">Rhizodiscina lignyota</name>
    <dbReference type="NCBI Taxonomy" id="1504668"/>
    <lineage>
        <taxon>Eukaryota</taxon>
        <taxon>Fungi</taxon>
        <taxon>Dikarya</taxon>
        <taxon>Ascomycota</taxon>
        <taxon>Pezizomycotina</taxon>
        <taxon>Dothideomycetes</taxon>
        <taxon>Pleosporomycetidae</taxon>
        <taxon>Aulographales</taxon>
        <taxon>Rhizodiscinaceae</taxon>
        <taxon>Rhizodiscina</taxon>
    </lineage>
</organism>
<keyword evidence="3" id="KW-0472">Membrane</keyword>
<evidence type="ECO:0008006" key="6">
    <source>
        <dbReference type="Google" id="ProtNLM"/>
    </source>
</evidence>
<keyword evidence="3" id="KW-1133">Transmembrane helix</keyword>
<dbReference type="Proteomes" id="UP000799772">
    <property type="component" value="Unassembled WGS sequence"/>
</dbReference>
<evidence type="ECO:0000313" key="4">
    <source>
        <dbReference type="EMBL" id="KAF2095771.1"/>
    </source>
</evidence>
<evidence type="ECO:0000256" key="2">
    <source>
        <dbReference type="ARBA" id="ARBA00035112"/>
    </source>
</evidence>
<keyword evidence="5" id="KW-1185">Reference proteome</keyword>
<comment type="pathway">
    <text evidence="1">Mycotoxin biosynthesis.</text>
</comment>
<name>A0A9P4M2K3_9PEZI</name>
<evidence type="ECO:0000256" key="3">
    <source>
        <dbReference type="SAM" id="Phobius"/>
    </source>
</evidence>
<dbReference type="EMBL" id="ML978130">
    <property type="protein sequence ID" value="KAF2095771.1"/>
    <property type="molecule type" value="Genomic_DNA"/>
</dbReference>